<dbReference type="EMBL" id="UAUU01000011">
    <property type="protein sequence ID" value="SPZ94948.1"/>
    <property type="molecule type" value="Genomic_DNA"/>
</dbReference>
<keyword evidence="2" id="KW-0413">Isomerase</keyword>
<evidence type="ECO:0000313" key="2">
    <source>
        <dbReference type="EMBL" id="SPZ94948.1"/>
    </source>
</evidence>
<name>A0A2X2JM16_SPHMU</name>
<sequence length="92" mass="10438">MYDEGSKRQLEIIGSVFKKCGSIIVATDAGREGEVIFRFIYQYLGCSKPFERLWINSLTEKAIIHGFQNLKQGSEFNGLFEAGRERRNVTGS</sequence>
<dbReference type="Pfam" id="PF01751">
    <property type="entry name" value="Toprim"/>
    <property type="match status" value="1"/>
</dbReference>
<dbReference type="AlphaFoldDB" id="A0A2X2JM16"/>
<evidence type="ECO:0000313" key="3">
    <source>
        <dbReference type="Proteomes" id="UP000251241"/>
    </source>
</evidence>
<proteinExistence type="predicted"/>
<organism evidence="2 3">
    <name type="scientific">Sphingobacterium multivorum</name>
    <dbReference type="NCBI Taxonomy" id="28454"/>
    <lineage>
        <taxon>Bacteria</taxon>
        <taxon>Pseudomonadati</taxon>
        <taxon>Bacteroidota</taxon>
        <taxon>Sphingobacteriia</taxon>
        <taxon>Sphingobacteriales</taxon>
        <taxon>Sphingobacteriaceae</taxon>
        <taxon>Sphingobacterium</taxon>
    </lineage>
</organism>
<accession>A0A2X2JM16</accession>
<dbReference type="InterPro" id="IPR023405">
    <property type="entry name" value="Topo_IA_core_domain"/>
</dbReference>
<dbReference type="GO" id="GO:0016853">
    <property type="term" value="F:isomerase activity"/>
    <property type="evidence" value="ECO:0007669"/>
    <property type="project" value="UniProtKB-KW"/>
</dbReference>
<reference evidence="2 3" key="1">
    <citation type="submission" date="2018-06" db="EMBL/GenBank/DDBJ databases">
        <authorList>
            <consortium name="Pathogen Informatics"/>
            <person name="Doyle S."/>
        </authorList>
    </citation>
    <scope>NUCLEOTIDE SEQUENCE [LARGE SCALE GENOMIC DNA]</scope>
    <source>
        <strain evidence="2 3">NCTC11343</strain>
    </source>
</reference>
<dbReference type="SUPFAM" id="SSF56712">
    <property type="entry name" value="Prokaryotic type I DNA topoisomerase"/>
    <property type="match status" value="1"/>
</dbReference>
<gene>
    <name evidence="2" type="ORF">NCTC11343_05665</name>
</gene>
<feature type="domain" description="Toprim" evidence="1">
    <location>
        <begin position="6"/>
        <end position="57"/>
    </location>
</feature>
<dbReference type="Proteomes" id="UP000251241">
    <property type="component" value="Unassembled WGS sequence"/>
</dbReference>
<dbReference type="Gene3D" id="3.40.50.140">
    <property type="match status" value="1"/>
</dbReference>
<evidence type="ECO:0000259" key="1">
    <source>
        <dbReference type="Pfam" id="PF01751"/>
    </source>
</evidence>
<dbReference type="InterPro" id="IPR006171">
    <property type="entry name" value="TOPRIM_dom"/>
</dbReference>
<protein>
    <submittedName>
        <fullName evidence="2">DNA topoisomerase III</fullName>
    </submittedName>
</protein>